<dbReference type="EMBL" id="JBDJPC010000002">
    <property type="protein sequence ID" value="KAL1512480.1"/>
    <property type="molecule type" value="Genomic_DNA"/>
</dbReference>
<comment type="caution">
    <text evidence="3">The sequence shown here is derived from an EMBL/GenBank/DDBJ whole genome shotgun (WGS) entry which is preliminary data.</text>
</comment>
<dbReference type="PANTHER" id="PTHR37159:SF1">
    <property type="entry name" value="GH11867P"/>
    <property type="match status" value="1"/>
</dbReference>
<feature type="domain" description="ER-bound oxygenase mpaB/mpaB'/Rubber oxygenase catalytic" evidence="2">
    <location>
        <begin position="94"/>
        <end position="223"/>
    </location>
</feature>
<keyword evidence="1" id="KW-0812">Transmembrane</keyword>
<dbReference type="InterPro" id="IPR018713">
    <property type="entry name" value="MPAB/Lcp_cat_dom"/>
</dbReference>
<accession>A0ABD1F723</accession>
<keyword evidence="1" id="KW-1133">Transmembrane helix</keyword>
<organism evidence="3 4">
    <name type="scientific">Hypothenemus hampei</name>
    <name type="common">Coffee berry borer</name>
    <dbReference type="NCBI Taxonomy" id="57062"/>
    <lineage>
        <taxon>Eukaryota</taxon>
        <taxon>Metazoa</taxon>
        <taxon>Ecdysozoa</taxon>
        <taxon>Arthropoda</taxon>
        <taxon>Hexapoda</taxon>
        <taxon>Insecta</taxon>
        <taxon>Pterygota</taxon>
        <taxon>Neoptera</taxon>
        <taxon>Endopterygota</taxon>
        <taxon>Coleoptera</taxon>
        <taxon>Polyphaga</taxon>
        <taxon>Cucujiformia</taxon>
        <taxon>Curculionidae</taxon>
        <taxon>Scolytinae</taxon>
        <taxon>Hypothenemus</taxon>
    </lineage>
</organism>
<evidence type="ECO:0000313" key="4">
    <source>
        <dbReference type="Proteomes" id="UP001566132"/>
    </source>
</evidence>
<sequence>MDLARKRADLFVDNLLSEGSKEVCDDSSDSFNNQHNLPSFYDEELFKRGQEFYHRNIFALFGAKIFGLVSVLSIPSILRILTFTKMSEDRYSSYKRYVATVLHMNIWYESNFKPGSKLWASIAEVRRLHNSASNRSCKAGLHRISQKDMALTQFGFMGYQMIKKDYFGIYNGNDEDWKAFLHLWRVVGHLLGIEDRFNICRGSLDETRAICQKLLERVFIPHIQKNDPEFLYMSRILVEGLWALQPVLNFNVILCMLHVFFYEGVNNTDLPEYKKLAVWEKCLFYFVKAVFYSLRWAPTRWYFNHTRHRDNWLIQNFPFLAYYKYGFENTVVRILRNEKVITKK</sequence>
<dbReference type="Proteomes" id="UP001566132">
    <property type="component" value="Unassembled WGS sequence"/>
</dbReference>
<keyword evidence="4" id="KW-1185">Reference proteome</keyword>
<evidence type="ECO:0000259" key="2">
    <source>
        <dbReference type="Pfam" id="PF09995"/>
    </source>
</evidence>
<feature type="transmembrane region" description="Helical" evidence="1">
    <location>
        <begin position="57"/>
        <end position="81"/>
    </location>
</feature>
<reference evidence="3 4" key="1">
    <citation type="submission" date="2024-05" db="EMBL/GenBank/DDBJ databases">
        <title>Genetic variation in Jamaican populations of the coffee berry borer (Hypothenemus hampei).</title>
        <authorList>
            <person name="Errbii M."/>
            <person name="Myrie A."/>
        </authorList>
    </citation>
    <scope>NUCLEOTIDE SEQUENCE [LARGE SCALE GENOMIC DNA]</scope>
    <source>
        <strain evidence="3">JA-Hopewell-2020-01-JO</strain>
        <tissue evidence="3">Whole body</tissue>
    </source>
</reference>
<dbReference type="Pfam" id="PF09995">
    <property type="entry name" value="MPAB_Lcp_cat"/>
    <property type="match status" value="1"/>
</dbReference>
<gene>
    <name evidence="3" type="ORF">ABEB36_002065</name>
</gene>
<dbReference type="AlphaFoldDB" id="A0ABD1F723"/>
<name>A0ABD1F723_HYPHA</name>
<protein>
    <recommendedName>
        <fullName evidence="2">ER-bound oxygenase mpaB/mpaB'/Rubber oxygenase catalytic domain-containing protein</fullName>
    </recommendedName>
</protein>
<keyword evidence="1" id="KW-0472">Membrane</keyword>
<evidence type="ECO:0000256" key="1">
    <source>
        <dbReference type="SAM" id="Phobius"/>
    </source>
</evidence>
<dbReference type="PANTHER" id="PTHR37159">
    <property type="entry name" value="GH11867P"/>
    <property type="match status" value="1"/>
</dbReference>
<proteinExistence type="predicted"/>
<evidence type="ECO:0000313" key="3">
    <source>
        <dbReference type="EMBL" id="KAL1512480.1"/>
    </source>
</evidence>